<sequence>MPTAAKIYEAITSLLKDRISTYDLYIDYCIIKLTKLKEVKKLENRTFFKQ</sequence>
<proteinExistence type="predicted"/>
<name>A0A0C2VP42_9BACL</name>
<evidence type="ECO:0000313" key="2">
    <source>
        <dbReference type="Proteomes" id="UP000031972"/>
    </source>
</evidence>
<protein>
    <submittedName>
        <fullName evidence="1">Uncharacterized protein</fullName>
    </submittedName>
</protein>
<reference evidence="1 2" key="1">
    <citation type="submission" date="2015-01" db="EMBL/GenBank/DDBJ databases">
        <title>Jeotgalibacillus campisalis genome sequencing.</title>
        <authorList>
            <person name="Goh K.M."/>
            <person name="Chan K.-G."/>
            <person name="Yaakop A.S."/>
            <person name="Ee R."/>
            <person name="Gan H.M."/>
            <person name="Chan C.S."/>
        </authorList>
    </citation>
    <scope>NUCLEOTIDE SEQUENCE [LARGE SCALE GENOMIC DNA]</scope>
    <source>
        <strain evidence="1 2">SF-57</strain>
    </source>
</reference>
<comment type="caution">
    <text evidence="1">The sequence shown here is derived from an EMBL/GenBank/DDBJ whole genome shotgun (WGS) entry which is preliminary data.</text>
</comment>
<accession>A0A0C2VP42</accession>
<dbReference type="Proteomes" id="UP000031972">
    <property type="component" value="Unassembled WGS sequence"/>
</dbReference>
<organism evidence="1 2">
    <name type="scientific">Jeotgalibacillus campisalis</name>
    <dbReference type="NCBI Taxonomy" id="220754"/>
    <lineage>
        <taxon>Bacteria</taxon>
        <taxon>Bacillati</taxon>
        <taxon>Bacillota</taxon>
        <taxon>Bacilli</taxon>
        <taxon>Bacillales</taxon>
        <taxon>Caryophanaceae</taxon>
        <taxon>Jeotgalibacillus</taxon>
    </lineage>
</organism>
<dbReference type="EMBL" id="JXRR01000017">
    <property type="protein sequence ID" value="KIL46216.1"/>
    <property type="molecule type" value="Genomic_DNA"/>
</dbReference>
<keyword evidence="2" id="KW-1185">Reference proteome</keyword>
<dbReference type="AlphaFoldDB" id="A0A0C2VP42"/>
<gene>
    <name evidence="1" type="ORF">KR50_28900</name>
</gene>
<evidence type="ECO:0000313" key="1">
    <source>
        <dbReference type="EMBL" id="KIL46216.1"/>
    </source>
</evidence>